<dbReference type="Gene3D" id="3.40.640.10">
    <property type="entry name" value="Type I PLP-dependent aspartate aminotransferase-like (Major domain)"/>
    <property type="match status" value="1"/>
</dbReference>
<keyword evidence="4" id="KW-0663">Pyridoxal phosphate</keyword>
<keyword evidence="3" id="KW-0210">Decarboxylase</keyword>
<keyword evidence="9" id="KW-1185">Reference proteome</keyword>
<dbReference type="PANTHER" id="PTHR43277">
    <property type="entry name" value="ARGININE DECARBOXYLASE"/>
    <property type="match status" value="1"/>
</dbReference>
<evidence type="ECO:0000256" key="1">
    <source>
        <dbReference type="ARBA" id="ARBA00001933"/>
    </source>
</evidence>
<evidence type="ECO:0000256" key="3">
    <source>
        <dbReference type="ARBA" id="ARBA00022793"/>
    </source>
</evidence>
<organism evidence="8 9">
    <name type="scientific">Saccharothrix australiensis</name>
    <dbReference type="NCBI Taxonomy" id="2072"/>
    <lineage>
        <taxon>Bacteria</taxon>
        <taxon>Bacillati</taxon>
        <taxon>Actinomycetota</taxon>
        <taxon>Actinomycetes</taxon>
        <taxon>Pseudonocardiales</taxon>
        <taxon>Pseudonocardiaceae</taxon>
        <taxon>Saccharothrix</taxon>
    </lineage>
</organism>
<feature type="domain" description="Orn/Lys/Arg decarboxylases family 1 pyridoxal-P attachment site" evidence="6">
    <location>
        <begin position="18"/>
        <end position="374"/>
    </location>
</feature>
<dbReference type="EMBL" id="RBXO01000001">
    <property type="protein sequence ID" value="RKT54032.1"/>
    <property type="molecule type" value="Genomic_DNA"/>
</dbReference>
<reference evidence="8 9" key="1">
    <citation type="submission" date="2018-10" db="EMBL/GenBank/DDBJ databases">
        <title>Sequencing the genomes of 1000 actinobacteria strains.</title>
        <authorList>
            <person name="Klenk H.-P."/>
        </authorList>
    </citation>
    <scope>NUCLEOTIDE SEQUENCE [LARGE SCALE GENOMIC DNA]</scope>
    <source>
        <strain evidence="8 9">DSM 43800</strain>
    </source>
</reference>
<evidence type="ECO:0000259" key="6">
    <source>
        <dbReference type="Pfam" id="PF01276"/>
    </source>
</evidence>
<dbReference type="Pfam" id="PF03711">
    <property type="entry name" value="OKR_DC_1_C"/>
    <property type="match status" value="1"/>
</dbReference>
<dbReference type="Proteomes" id="UP000282084">
    <property type="component" value="Unassembled WGS sequence"/>
</dbReference>
<dbReference type="SUPFAM" id="SSF53383">
    <property type="entry name" value="PLP-dependent transferases"/>
    <property type="match status" value="1"/>
</dbReference>
<dbReference type="AlphaFoldDB" id="A0A495VX94"/>
<feature type="domain" description="Orn/Lys/Arg decarboxylase C-terminal" evidence="7">
    <location>
        <begin position="416"/>
        <end position="480"/>
    </location>
</feature>
<dbReference type="InterPro" id="IPR036633">
    <property type="entry name" value="Prn/Lys/Arg_de-COase_C_sf"/>
</dbReference>
<evidence type="ECO:0000313" key="8">
    <source>
        <dbReference type="EMBL" id="RKT54032.1"/>
    </source>
</evidence>
<dbReference type="GO" id="GO:0016831">
    <property type="term" value="F:carboxy-lyase activity"/>
    <property type="evidence" value="ECO:0007669"/>
    <property type="project" value="UniProtKB-KW"/>
</dbReference>
<name>A0A495VX94_9PSEU</name>
<dbReference type="InterPro" id="IPR015421">
    <property type="entry name" value="PyrdxlP-dep_Trfase_major"/>
</dbReference>
<dbReference type="InterPro" id="IPR000310">
    <property type="entry name" value="Orn/Lys/Arg_deCO2ase_major_dom"/>
</dbReference>
<proteinExistence type="inferred from homology"/>
<comment type="cofactor">
    <cofactor evidence="1">
        <name>pyridoxal 5'-phosphate</name>
        <dbReference type="ChEBI" id="CHEBI:597326"/>
    </cofactor>
</comment>
<comment type="similarity">
    <text evidence="2">Belongs to the Orn/Lys/Arg decarboxylase class-I family.</text>
</comment>
<comment type="caution">
    <text evidence="8">The sequence shown here is derived from an EMBL/GenBank/DDBJ whole genome shotgun (WGS) entry which is preliminary data.</text>
</comment>
<accession>A0A495VX94</accession>
<protein>
    <submittedName>
        <fullName evidence="8">Arginine decarboxylase</fullName>
    </submittedName>
</protein>
<dbReference type="InterPro" id="IPR008286">
    <property type="entry name" value="Prn/Lys/Arg_de-COase_C"/>
</dbReference>
<evidence type="ECO:0000256" key="4">
    <source>
        <dbReference type="ARBA" id="ARBA00022898"/>
    </source>
</evidence>
<dbReference type="InterPro" id="IPR015424">
    <property type="entry name" value="PyrdxlP-dep_Trfase"/>
</dbReference>
<sequence>MAASGQWHPGRMDHSQAPVLDAIAEYRRRGHVPFLPPGHKQGRGVDRRVLDVLGEDVFRSDVIVMNGLDDRMTSGGVVPRAERLMADAVDADQAFFSTCGSSLSVKACIITVARPGQRILVSRNAHKSVIAGVIISGVEPVWVHPRWDAHWQWAYPPSPEDVAEGFSRAPDAAGMLLITPTDYGTCAAIGAAADVCHRHGKPLVVDEAWGAHLPFHPDLPSWAMDAGADLCVTSVHKMGAGLEQGSVYHLRGDRVDPELLKLRADLLDTTSPSALVYAGLDGWRRQMVERGEELLGEALRLDRSIRDRLRDVVTVVEREHVVSPDRADDHDPLKIILDLAELGISGYTANQWLRAHHRVDVGLSDHRRIAAQITVADDERTASRLVTAVTDLVAHVGDLPRAKPVDVPAPGELELEQAMLPRDAHFADAGHVPAREAVGRICAETLSPYPPGVPAALPGEVITQAVVDYLLSGRDAGMYLPDPTDPSLSTIRVVDRAR</sequence>
<dbReference type="Pfam" id="PF01276">
    <property type="entry name" value="OKR_DC_1"/>
    <property type="match status" value="1"/>
</dbReference>
<dbReference type="InterPro" id="IPR052357">
    <property type="entry name" value="Orn_Lys_Arg_decarboxylase-I"/>
</dbReference>
<evidence type="ECO:0000313" key="9">
    <source>
        <dbReference type="Proteomes" id="UP000282084"/>
    </source>
</evidence>
<evidence type="ECO:0000256" key="2">
    <source>
        <dbReference type="ARBA" id="ARBA00010671"/>
    </source>
</evidence>
<gene>
    <name evidence="8" type="ORF">C8E97_2621</name>
</gene>
<dbReference type="SUPFAM" id="SSF55904">
    <property type="entry name" value="Ornithine decarboxylase C-terminal domain"/>
    <property type="match status" value="1"/>
</dbReference>
<keyword evidence="5" id="KW-0456">Lyase</keyword>
<dbReference type="PANTHER" id="PTHR43277:SF4">
    <property type="entry name" value="ARGININE DECARBOXYLASE"/>
    <property type="match status" value="1"/>
</dbReference>
<evidence type="ECO:0000259" key="7">
    <source>
        <dbReference type="Pfam" id="PF03711"/>
    </source>
</evidence>
<evidence type="ECO:0000256" key="5">
    <source>
        <dbReference type="ARBA" id="ARBA00023239"/>
    </source>
</evidence>
<dbReference type="Gene3D" id="3.90.100.10">
    <property type="entry name" value="Orn/Lys/Arg decarboxylase, C-terminal domain"/>
    <property type="match status" value="1"/>
</dbReference>